<name>A0A1H9PE72_9PSEU</name>
<accession>A0A1H9PE72</accession>
<reference evidence="3" key="1">
    <citation type="submission" date="2016-10" db="EMBL/GenBank/DDBJ databases">
        <authorList>
            <person name="Varghese N."/>
            <person name="Submissions S."/>
        </authorList>
    </citation>
    <scope>NUCLEOTIDE SEQUENCE [LARGE SCALE GENOMIC DNA]</scope>
    <source>
        <strain evidence="3">CGMCC 4.3525</strain>
    </source>
</reference>
<dbReference type="Pfam" id="PF12680">
    <property type="entry name" value="SnoaL_2"/>
    <property type="match status" value="1"/>
</dbReference>
<dbReference type="OrthoDB" id="495620at2"/>
<dbReference type="RefSeq" id="WP_089954072.1">
    <property type="nucleotide sequence ID" value="NZ_FOFR01000011.1"/>
</dbReference>
<keyword evidence="3" id="KW-1185">Reference proteome</keyword>
<dbReference type="InterPro" id="IPR037401">
    <property type="entry name" value="SnoaL-like"/>
</dbReference>
<proteinExistence type="predicted"/>
<gene>
    <name evidence="2" type="ORF">SAMN05216188_111274</name>
</gene>
<protein>
    <submittedName>
        <fullName evidence="2">SnoaL-like domain-containing protein</fullName>
    </submittedName>
</protein>
<evidence type="ECO:0000259" key="1">
    <source>
        <dbReference type="Pfam" id="PF12680"/>
    </source>
</evidence>
<organism evidence="2 3">
    <name type="scientific">Lentzea xinjiangensis</name>
    <dbReference type="NCBI Taxonomy" id="402600"/>
    <lineage>
        <taxon>Bacteria</taxon>
        <taxon>Bacillati</taxon>
        <taxon>Actinomycetota</taxon>
        <taxon>Actinomycetes</taxon>
        <taxon>Pseudonocardiales</taxon>
        <taxon>Pseudonocardiaceae</taxon>
        <taxon>Lentzea</taxon>
    </lineage>
</organism>
<feature type="domain" description="SnoaL-like" evidence="1">
    <location>
        <begin position="14"/>
        <end position="108"/>
    </location>
</feature>
<dbReference type="InterPro" id="IPR032710">
    <property type="entry name" value="NTF2-like_dom_sf"/>
</dbReference>
<dbReference type="AlphaFoldDB" id="A0A1H9PE72"/>
<evidence type="ECO:0000313" key="3">
    <source>
        <dbReference type="Proteomes" id="UP000199352"/>
    </source>
</evidence>
<sequence length="142" mass="15288">MAEESTTSNAHRSDWTDAFAEKSSAAFGAAFAEDVVLEASVLRRPITGRRQVAHVLEVASGIYESLTFEHQTVDGDRTYLEWEAVALGGTVLRGVTVLTRNSGGLVTRAAIHHRPLDAVLAFSAEVARRTSGVVEASYFASH</sequence>
<dbReference type="EMBL" id="FOFR01000011">
    <property type="protein sequence ID" value="SER46484.1"/>
    <property type="molecule type" value="Genomic_DNA"/>
</dbReference>
<dbReference type="Gene3D" id="3.10.450.50">
    <property type="match status" value="1"/>
</dbReference>
<evidence type="ECO:0000313" key="2">
    <source>
        <dbReference type="EMBL" id="SER46484.1"/>
    </source>
</evidence>
<dbReference type="SUPFAM" id="SSF54427">
    <property type="entry name" value="NTF2-like"/>
    <property type="match status" value="1"/>
</dbReference>
<dbReference type="Proteomes" id="UP000199352">
    <property type="component" value="Unassembled WGS sequence"/>
</dbReference>